<name>A0ABV2LHZ3_9BACL</name>
<evidence type="ECO:0000313" key="2">
    <source>
        <dbReference type="Proteomes" id="UP001549097"/>
    </source>
</evidence>
<accession>A0ABV2LHZ3</accession>
<gene>
    <name evidence="1" type="ORF">ABID52_001797</name>
</gene>
<proteinExistence type="predicted"/>
<keyword evidence="2" id="KW-1185">Reference proteome</keyword>
<dbReference type="Proteomes" id="UP001549097">
    <property type="component" value="Unassembled WGS sequence"/>
</dbReference>
<dbReference type="EMBL" id="JBEPMP010000001">
    <property type="protein sequence ID" value="MET3728216.1"/>
    <property type="molecule type" value="Genomic_DNA"/>
</dbReference>
<reference evidence="1 2" key="1">
    <citation type="submission" date="2024-06" db="EMBL/GenBank/DDBJ databases">
        <title>Genomic Encyclopedia of Type Strains, Phase IV (KMG-IV): sequencing the most valuable type-strain genomes for metagenomic binning, comparative biology and taxonomic classification.</title>
        <authorList>
            <person name="Goeker M."/>
        </authorList>
    </citation>
    <scope>NUCLEOTIDE SEQUENCE [LARGE SCALE GENOMIC DNA]</scope>
    <source>
        <strain evidence="1 2">DSM 100124</strain>
    </source>
</reference>
<protein>
    <submittedName>
        <fullName evidence="1">Uncharacterized protein</fullName>
    </submittedName>
</protein>
<sequence>MKEQIKKVLSNPKVQKGIKDKVVPLVKKEMEKRKKKY</sequence>
<comment type="caution">
    <text evidence="1">The sequence shown here is derived from an EMBL/GenBank/DDBJ whole genome shotgun (WGS) entry which is preliminary data.</text>
</comment>
<organism evidence="1 2">
    <name type="scientific">Fictibacillus halophilus</name>
    <dbReference type="NCBI Taxonomy" id="1610490"/>
    <lineage>
        <taxon>Bacteria</taxon>
        <taxon>Bacillati</taxon>
        <taxon>Bacillota</taxon>
        <taxon>Bacilli</taxon>
        <taxon>Bacillales</taxon>
        <taxon>Fictibacillaceae</taxon>
        <taxon>Fictibacillus</taxon>
    </lineage>
</organism>
<evidence type="ECO:0000313" key="1">
    <source>
        <dbReference type="EMBL" id="MET3728216.1"/>
    </source>
</evidence>